<gene>
    <name evidence="3" type="ORF">THAOC_06727</name>
</gene>
<keyword evidence="1" id="KW-0732">Signal</keyword>
<feature type="domain" description="NADP-dependent oxidoreductase" evidence="2">
    <location>
        <begin position="42"/>
        <end position="284"/>
    </location>
</feature>
<feature type="signal peptide" evidence="1">
    <location>
        <begin position="1"/>
        <end position="23"/>
    </location>
</feature>
<dbReference type="InterPro" id="IPR020471">
    <property type="entry name" value="AKR"/>
</dbReference>
<dbReference type="CDD" id="cd19071">
    <property type="entry name" value="AKR_AKR1-5-like"/>
    <property type="match status" value="1"/>
</dbReference>
<dbReference type="Gene3D" id="3.20.20.100">
    <property type="entry name" value="NADP-dependent oxidoreductase domain"/>
    <property type="match status" value="1"/>
</dbReference>
<dbReference type="SUPFAM" id="SSF51430">
    <property type="entry name" value="NAD(P)-linked oxidoreductase"/>
    <property type="match status" value="1"/>
</dbReference>
<dbReference type="PROSITE" id="PS00062">
    <property type="entry name" value="ALDOKETO_REDUCTASE_2"/>
    <property type="match status" value="1"/>
</dbReference>
<proteinExistence type="predicted"/>
<dbReference type="Proteomes" id="UP000266841">
    <property type="component" value="Unassembled WGS sequence"/>
</dbReference>
<sequence length="332" mass="38188">MTVHRRKFVYAVLVLALSYLTHCQTVAIDLSDLPVLKYGTAWKNEKTADLVYKAIKSGFRHIDTACQPRHYREDLVGEGWTRAAKELGLSRSELHLQTKFSGAKAHEPGTEPYDINAPLEEQVRQSLKKSLENLQTSYLDSWISEFLYLTHASMHLKLHVYNTMEEAVDAGTVKQIGISNFYQLEDVQWLYEHARIKPKVLQNRFYPETNHDAELRSFCKAQGIEYQSFWTLTANEHAIHSPPALEIAQERGVSPEVLFYAFCMAIGISPLDGSTSEEHMREDMELMDRIRGGKKFFRNKSELETILLVLGFTHEFDRSTLLHTEEYAAEEL</sequence>
<evidence type="ECO:0000256" key="1">
    <source>
        <dbReference type="SAM" id="SignalP"/>
    </source>
</evidence>
<reference evidence="3 4" key="1">
    <citation type="journal article" date="2012" name="Genome Biol.">
        <title>Genome and low-iron response of an oceanic diatom adapted to chronic iron limitation.</title>
        <authorList>
            <person name="Lommer M."/>
            <person name="Specht M."/>
            <person name="Roy A.S."/>
            <person name="Kraemer L."/>
            <person name="Andreson R."/>
            <person name="Gutowska M.A."/>
            <person name="Wolf J."/>
            <person name="Bergner S.V."/>
            <person name="Schilhabel M.B."/>
            <person name="Klostermeier U.C."/>
            <person name="Beiko R.G."/>
            <person name="Rosenstiel P."/>
            <person name="Hippler M."/>
            <person name="Laroche J."/>
        </authorList>
    </citation>
    <scope>NUCLEOTIDE SEQUENCE [LARGE SCALE GENOMIC DNA]</scope>
    <source>
        <strain evidence="3 4">CCMP1005</strain>
    </source>
</reference>
<protein>
    <recommendedName>
        <fullName evidence="2">NADP-dependent oxidoreductase domain-containing protein</fullName>
    </recommendedName>
</protein>
<evidence type="ECO:0000313" key="4">
    <source>
        <dbReference type="Proteomes" id="UP000266841"/>
    </source>
</evidence>
<feature type="chain" id="PRO_5003837623" description="NADP-dependent oxidoreductase domain-containing protein" evidence="1">
    <location>
        <begin position="24"/>
        <end position="332"/>
    </location>
</feature>
<dbReference type="InterPro" id="IPR018170">
    <property type="entry name" value="Aldo/ket_reductase_CS"/>
</dbReference>
<dbReference type="OrthoDB" id="416253at2759"/>
<evidence type="ECO:0000313" key="3">
    <source>
        <dbReference type="EMBL" id="EJK71800.1"/>
    </source>
</evidence>
<dbReference type="InterPro" id="IPR036812">
    <property type="entry name" value="NAD(P)_OxRdtase_dom_sf"/>
</dbReference>
<organism evidence="3 4">
    <name type="scientific">Thalassiosira oceanica</name>
    <name type="common">Marine diatom</name>
    <dbReference type="NCBI Taxonomy" id="159749"/>
    <lineage>
        <taxon>Eukaryota</taxon>
        <taxon>Sar</taxon>
        <taxon>Stramenopiles</taxon>
        <taxon>Ochrophyta</taxon>
        <taxon>Bacillariophyta</taxon>
        <taxon>Coscinodiscophyceae</taxon>
        <taxon>Thalassiosirophycidae</taxon>
        <taxon>Thalassiosirales</taxon>
        <taxon>Thalassiosiraceae</taxon>
        <taxon>Thalassiosira</taxon>
    </lineage>
</organism>
<accession>K0T205</accession>
<dbReference type="GO" id="GO:0016491">
    <property type="term" value="F:oxidoreductase activity"/>
    <property type="evidence" value="ECO:0007669"/>
    <property type="project" value="InterPro"/>
</dbReference>
<dbReference type="InterPro" id="IPR023210">
    <property type="entry name" value="NADP_OxRdtase_dom"/>
</dbReference>
<dbReference type="PRINTS" id="PR00069">
    <property type="entry name" value="ALDKETRDTASE"/>
</dbReference>
<evidence type="ECO:0000259" key="2">
    <source>
        <dbReference type="Pfam" id="PF00248"/>
    </source>
</evidence>
<dbReference type="AlphaFoldDB" id="K0T205"/>
<comment type="caution">
    <text evidence="3">The sequence shown here is derived from an EMBL/GenBank/DDBJ whole genome shotgun (WGS) entry which is preliminary data.</text>
</comment>
<dbReference type="Pfam" id="PF00248">
    <property type="entry name" value="Aldo_ket_red"/>
    <property type="match status" value="1"/>
</dbReference>
<dbReference type="EMBL" id="AGNL01006771">
    <property type="protein sequence ID" value="EJK71800.1"/>
    <property type="molecule type" value="Genomic_DNA"/>
</dbReference>
<name>K0T205_THAOC</name>
<dbReference type="PANTHER" id="PTHR11732">
    <property type="entry name" value="ALDO/KETO REDUCTASE"/>
    <property type="match status" value="1"/>
</dbReference>
<keyword evidence="4" id="KW-1185">Reference proteome</keyword>
<dbReference type="OMA" id="ITYQAYW"/>
<dbReference type="eggNOG" id="KOG1577">
    <property type="taxonomic scope" value="Eukaryota"/>
</dbReference>